<gene>
    <name evidence="1" type="ORF">Q763_08430</name>
</gene>
<evidence type="ECO:0008006" key="3">
    <source>
        <dbReference type="Google" id="ProtNLM"/>
    </source>
</evidence>
<dbReference type="EMBL" id="JRLV01000008">
    <property type="protein sequence ID" value="KGO81101.1"/>
    <property type="molecule type" value="Genomic_DNA"/>
</dbReference>
<evidence type="ECO:0000313" key="1">
    <source>
        <dbReference type="EMBL" id="KGO81101.1"/>
    </source>
</evidence>
<protein>
    <recommendedName>
        <fullName evidence="3">PcfJ-like protein</fullName>
    </recommendedName>
</protein>
<dbReference type="AlphaFoldDB" id="A0A0A2LP48"/>
<dbReference type="RefSeq" id="WP_035133110.1">
    <property type="nucleotide sequence ID" value="NZ_JRLV01000008.1"/>
</dbReference>
<proteinExistence type="predicted"/>
<accession>A0A0A2LP48</accession>
<name>A0A0A2LP48_9FLAO</name>
<dbReference type="STRING" id="1406840.Q763_08430"/>
<organism evidence="1 2">
    <name type="scientific">Flavobacterium beibuense F44-8</name>
    <dbReference type="NCBI Taxonomy" id="1406840"/>
    <lineage>
        <taxon>Bacteria</taxon>
        <taxon>Pseudomonadati</taxon>
        <taxon>Bacteroidota</taxon>
        <taxon>Flavobacteriia</taxon>
        <taxon>Flavobacteriales</taxon>
        <taxon>Flavobacteriaceae</taxon>
        <taxon>Flavobacterium</taxon>
    </lineage>
</organism>
<dbReference type="Pfam" id="PF14284">
    <property type="entry name" value="PcfJ"/>
    <property type="match status" value="1"/>
</dbReference>
<dbReference type="Proteomes" id="UP000030129">
    <property type="component" value="Unassembled WGS sequence"/>
</dbReference>
<dbReference type="InterPro" id="IPR025586">
    <property type="entry name" value="PcfJ"/>
</dbReference>
<reference evidence="1 2" key="1">
    <citation type="submission" date="2013-09" db="EMBL/GenBank/DDBJ databases">
        <authorList>
            <person name="Zeng Z."/>
            <person name="Chen C."/>
        </authorList>
    </citation>
    <scope>NUCLEOTIDE SEQUENCE [LARGE SCALE GENOMIC DNA]</scope>
    <source>
        <strain evidence="1 2">F44-8</strain>
    </source>
</reference>
<evidence type="ECO:0000313" key="2">
    <source>
        <dbReference type="Proteomes" id="UP000030129"/>
    </source>
</evidence>
<dbReference type="eggNOG" id="ENOG5032F5G">
    <property type="taxonomic scope" value="Bacteria"/>
</dbReference>
<keyword evidence="2" id="KW-1185">Reference proteome</keyword>
<sequence length="481" mass="55492">METQTTMAMAAAELRGTGFVALVNRAYKQPQQILEIENTIESVICYHFSTMSAVNHIWKRETFRSVLLHLYGEGCYTLLKSPDFIEVLANMSAFGKMMVRSVDSWKKESFVAEDQLRSFIKHCFTNYDVPQFMENAFGGENKVHMLWYIQLGRGDSVQKLSGFPVEFTKRMAHEFRNIKRALTIPRAIRMAQALGFGATNQRAELIAWSALSEGFDNEAFRTELVKFFAAAEGDIRLDLFQITIDYLFYMKAENNAFTMKGRIWDVLYVQALGWHRDMLKKKAAESNNQWKPADVGNFCMEEDEARFIITQLTSSEALYDEGEEMEHCVADYVYQCSVGESAIFSLRKFTVSNEFYETLATIEVLPSDKEIVQAQAKYNDMISQEAHDVIVKWAQQEGIVFNLESYDAEPEPIPQPLPQVQQQVLVVQPREQQRPVENYEPYKPFNPYRGVNFSIEGVETRYIIFFIIKMVLLMAKCSQIY</sequence>
<comment type="caution">
    <text evidence="1">The sequence shown here is derived from an EMBL/GenBank/DDBJ whole genome shotgun (WGS) entry which is preliminary data.</text>
</comment>